<accession>A0A975BU40</accession>
<gene>
    <name evidence="1" type="ORF">dnm_078650</name>
</gene>
<proteinExistence type="predicted"/>
<dbReference type="Proteomes" id="UP000663722">
    <property type="component" value="Chromosome"/>
</dbReference>
<protein>
    <submittedName>
        <fullName evidence="1">Uncharacterized protein</fullName>
    </submittedName>
</protein>
<keyword evidence="2" id="KW-1185">Reference proteome</keyword>
<evidence type="ECO:0000313" key="1">
    <source>
        <dbReference type="EMBL" id="QTA91791.1"/>
    </source>
</evidence>
<dbReference type="EMBL" id="CP061800">
    <property type="protein sequence ID" value="QTA91791.1"/>
    <property type="molecule type" value="Genomic_DNA"/>
</dbReference>
<sequence>MNIPVRNSVSTSSIRKFMKFKKDVLKQIYKNSIEHHA</sequence>
<reference evidence="1" key="1">
    <citation type="journal article" date="2021" name="Microb. Physiol.">
        <title>Proteogenomic Insights into the Physiology of Marine, Sulfate-Reducing, Filamentous Desulfonema limicola and Desulfonema magnum.</title>
        <authorList>
            <person name="Schnaars V."/>
            <person name="Wohlbrand L."/>
            <person name="Scheve S."/>
            <person name="Hinrichs C."/>
            <person name="Reinhardt R."/>
            <person name="Rabus R."/>
        </authorList>
    </citation>
    <scope>NUCLEOTIDE SEQUENCE</scope>
    <source>
        <strain evidence="1">4be13</strain>
    </source>
</reference>
<organism evidence="1 2">
    <name type="scientific">Desulfonema magnum</name>
    <dbReference type="NCBI Taxonomy" id="45655"/>
    <lineage>
        <taxon>Bacteria</taxon>
        <taxon>Pseudomonadati</taxon>
        <taxon>Thermodesulfobacteriota</taxon>
        <taxon>Desulfobacteria</taxon>
        <taxon>Desulfobacterales</taxon>
        <taxon>Desulfococcaceae</taxon>
        <taxon>Desulfonema</taxon>
    </lineage>
</organism>
<evidence type="ECO:0000313" key="2">
    <source>
        <dbReference type="Proteomes" id="UP000663722"/>
    </source>
</evidence>
<dbReference type="KEGG" id="dmm:dnm_078650"/>
<dbReference type="AlphaFoldDB" id="A0A975BU40"/>
<name>A0A975BU40_9BACT</name>